<evidence type="ECO:0000256" key="4">
    <source>
        <dbReference type="ARBA" id="ARBA00022692"/>
    </source>
</evidence>
<comment type="similarity">
    <text evidence="2">Belongs to the complex I NDUFA11 subunit family.</text>
</comment>
<keyword evidence="6 11" id="KW-1133">Transmembrane helix</keyword>
<evidence type="ECO:0000256" key="1">
    <source>
        <dbReference type="ARBA" id="ARBA00004292"/>
    </source>
</evidence>
<feature type="transmembrane region" description="Helical" evidence="11">
    <location>
        <begin position="57"/>
        <end position="78"/>
    </location>
</feature>
<keyword evidence="7" id="KW-0496">Mitochondrion</keyword>
<proteinExistence type="inferred from homology"/>
<name>A0AAV8WH90_9CUCU</name>
<keyword evidence="13" id="KW-1185">Reference proteome</keyword>
<dbReference type="GO" id="GO:0006120">
    <property type="term" value="P:mitochondrial electron transport, NADH to ubiquinone"/>
    <property type="evidence" value="ECO:0007669"/>
    <property type="project" value="InterPro"/>
</dbReference>
<dbReference type="AlphaFoldDB" id="A0AAV8WH90"/>
<evidence type="ECO:0000256" key="8">
    <source>
        <dbReference type="ARBA" id="ARBA00023136"/>
    </source>
</evidence>
<evidence type="ECO:0000256" key="5">
    <source>
        <dbReference type="ARBA" id="ARBA00022792"/>
    </source>
</evidence>
<dbReference type="EMBL" id="JANEYG010000001">
    <property type="protein sequence ID" value="KAJ8925919.1"/>
    <property type="molecule type" value="Genomic_DNA"/>
</dbReference>
<dbReference type="PANTHER" id="PTHR21382">
    <property type="entry name" value="NADH-UBIQUINONE OXIDOREDUCTASE SUBUNIT"/>
    <property type="match status" value="1"/>
</dbReference>
<evidence type="ECO:0000256" key="11">
    <source>
        <dbReference type="SAM" id="Phobius"/>
    </source>
</evidence>
<sequence>MSAKVETRPYRYFDTPDGQDTFKKLWAAMKPTGAVALGVATTDVMLYSHPKGYLPTLARFATIGLPIVGVTTTFVCTTNAVASLRKKDDALNWFVGGFAAGCLFGFITRKATVGFNMGMLLGVAATLRKYSMETELVGSPDLKTHGFLSGVPVYPLFPDMTLTEQRPGNWITGKQ</sequence>
<dbReference type="GO" id="GO:0045271">
    <property type="term" value="C:respiratory chain complex I"/>
    <property type="evidence" value="ECO:0007669"/>
    <property type="project" value="InterPro"/>
</dbReference>
<dbReference type="Proteomes" id="UP001159042">
    <property type="component" value="Unassembled WGS sequence"/>
</dbReference>
<protein>
    <recommendedName>
        <fullName evidence="3">NADH dehydrogenase [ubiquinone] 1 alpha subcomplex subunit 11</fullName>
    </recommendedName>
    <alternativeName>
        <fullName evidence="9">Complex I-B14.7</fullName>
    </alternativeName>
    <alternativeName>
        <fullName evidence="10">NADH-ubiquinone oxidoreductase subunit B14.7</fullName>
    </alternativeName>
</protein>
<organism evidence="12 13">
    <name type="scientific">Exocentrus adspersus</name>
    <dbReference type="NCBI Taxonomy" id="1586481"/>
    <lineage>
        <taxon>Eukaryota</taxon>
        <taxon>Metazoa</taxon>
        <taxon>Ecdysozoa</taxon>
        <taxon>Arthropoda</taxon>
        <taxon>Hexapoda</taxon>
        <taxon>Insecta</taxon>
        <taxon>Pterygota</taxon>
        <taxon>Neoptera</taxon>
        <taxon>Endopterygota</taxon>
        <taxon>Coleoptera</taxon>
        <taxon>Polyphaga</taxon>
        <taxon>Cucujiformia</taxon>
        <taxon>Chrysomeloidea</taxon>
        <taxon>Cerambycidae</taxon>
        <taxon>Lamiinae</taxon>
        <taxon>Acanthocinini</taxon>
        <taxon>Exocentrus</taxon>
    </lineage>
</organism>
<evidence type="ECO:0000313" key="12">
    <source>
        <dbReference type="EMBL" id="KAJ8925919.1"/>
    </source>
</evidence>
<evidence type="ECO:0000313" key="13">
    <source>
        <dbReference type="Proteomes" id="UP001159042"/>
    </source>
</evidence>
<accession>A0AAV8WH90</accession>
<evidence type="ECO:0000256" key="6">
    <source>
        <dbReference type="ARBA" id="ARBA00022989"/>
    </source>
</evidence>
<keyword evidence="5" id="KW-0999">Mitochondrion inner membrane</keyword>
<evidence type="ECO:0000256" key="9">
    <source>
        <dbReference type="ARBA" id="ARBA00030608"/>
    </source>
</evidence>
<comment type="subcellular location">
    <subcellularLocation>
        <location evidence="1">Mitochondrion inner membrane</location>
        <topology evidence="1">Multi-pass membrane protein</topology>
        <orientation evidence="1">Matrix side</orientation>
    </subcellularLocation>
</comment>
<evidence type="ECO:0000256" key="3">
    <source>
        <dbReference type="ARBA" id="ARBA00018191"/>
    </source>
</evidence>
<comment type="caution">
    <text evidence="12">The sequence shown here is derived from an EMBL/GenBank/DDBJ whole genome shotgun (WGS) entry which is preliminary data.</text>
</comment>
<feature type="transmembrane region" description="Helical" evidence="11">
    <location>
        <begin position="90"/>
        <end position="107"/>
    </location>
</feature>
<keyword evidence="8 11" id="KW-0472">Membrane</keyword>
<evidence type="ECO:0000256" key="2">
    <source>
        <dbReference type="ARBA" id="ARBA00008699"/>
    </source>
</evidence>
<dbReference type="PANTHER" id="PTHR21382:SF1">
    <property type="entry name" value="NADH DEHYDROGENASE [UBIQUINONE] 1 ALPHA SUBCOMPLEX SUBUNIT 11"/>
    <property type="match status" value="1"/>
</dbReference>
<gene>
    <name evidence="12" type="ORF">NQ315_009771</name>
</gene>
<evidence type="ECO:0000256" key="10">
    <source>
        <dbReference type="ARBA" id="ARBA00031497"/>
    </source>
</evidence>
<dbReference type="InterPro" id="IPR039205">
    <property type="entry name" value="NDUFA11"/>
</dbReference>
<keyword evidence="4 11" id="KW-0812">Transmembrane</keyword>
<evidence type="ECO:0000256" key="7">
    <source>
        <dbReference type="ARBA" id="ARBA00023128"/>
    </source>
</evidence>
<reference evidence="12 13" key="1">
    <citation type="journal article" date="2023" name="Insect Mol. Biol.">
        <title>Genome sequencing provides insights into the evolution of gene families encoding plant cell wall-degrading enzymes in longhorned beetles.</title>
        <authorList>
            <person name="Shin N.R."/>
            <person name="Okamura Y."/>
            <person name="Kirsch R."/>
            <person name="Pauchet Y."/>
        </authorList>
    </citation>
    <scope>NUCLEOTIDE SEQUENCE [LARGE SCALE GENOMIC DNA]</scope>
    <source>
        <strain evidence="12">EAD_L_NR</strain>
    </source>
</reference>
<dbReference type="GO" id="GO:0005743">
    <property type="term" value="C:mitochondrial inner membrane"/>
    <property type="evidence" value="ECO:0007669"/>
    <property type="project" value="UniProtKB-SubCell"/>
</dbReference>